<dbReference type="PANTHER" id="PTHR33398:SF1">
    <property type="entry name" value="SMALL RIBOSOMAL SUBUNIT PROTEIN BS20C"/>
    <property type="match status" value="1"/>
</dbReference>
<evidence type="ECO:0000313" key="9">
    <source>
        <dbReference type="EMBL" id="TMQ70610.1"/>
    </source>
</evidence>
<name>A0A538U3Y5_UNCEI</name>
<dbReference type="NCBIfam" id="TIGR00029">
    <property type="entry name" value="S20"/>
    <property type="match status" value="1"/>
</dbReference>
<dbReference type="Gene3D" id="1.20.58.110">
    <property type="entry name" value="Ribosomal protein S20"/>
    <property type="match status" value="1"/>
</dbReference>
<dbReference type="GO" id="GO:0070181">
    <property type="term" value="F:small ribosomal subunit rRNA binding"/>
    <property type="evidence" value="ECO:0007669"/>
    <property type="project" value="TreeGrafter"/>
</dbReference>
<keyword evidence="3 7" id="KW-0694">RNA-binding</keyword>
<feature type="region of interest" description="Disordered" evidence="8">
    <location>
        <begin position="1"/>
        <end position="20"/>
    </location>
</feature>
<comment type="function">
    <text evidence="7">Binds directly to 16S ribosomal RNA.</text>
</comment>
<evidence type="ECO:0000256" key="7">
    <source>
        <dbReference type="HAMAP-Rule" id="MF_00500"/>
    </source>
</evidence>
<evidence type="ECO:0000256" key="6">
    <source>
        <dbReference type="ARBA" id="ARBA00035136"/>
    </source>
</evidence>
<dbReference type="InterPro" id="IPR002583">
    <property type="entry name" value="Ribosomal_bS20"/>
</dbReference>
<dbReference type="Proteomes" id="UP000319771">
    <property type="component" value="Unassembled WGS sequence"/>
</dbReference>
<evidence type="ECO:0000256" key="4">
    <source>
        <dbReference type="ARBA" id="ARBA00022980"/>
    </source>
</evidence>
<dbReference type="EMBL" id="VBPB01000214">
    <property type="protein sequence ID" value="TMQ70610.1"/>
    <property type="molecule type" value="Genomic_DNA"/>
</dbReference>
<evidence type="ECO:0000256" key="8">
    <source>
        <dbReference type="SAM" id="MobiDB-lite"/>
    </source>
</evidence>
<keyword evidence="2 7" id="KW-0699">rRNA-binding</keyword>
<dbReference type="AlphaFoldDB" id="A0A538U3Y5"/>
<comment type="similarity">
    <text evidence="1 7">Belongs to the bacterial ribosomal protein bS20 family.</text>
</comment>
<comment type="caution">
    <text evidence="9">The sequence shown here is derived from an EMBL/GenBank/DDBJ whole genome shotgun (WGS) entry which is preliminary data.</text>
</comment>
<dbReference type="GO" id="GO:0006412">
    <property type="term" value="P:translation"/>
    <property type="evidence" value="ECO:0007669"/>
    <property type="project" value="UniProtKB-UniRule"/>
</dbReference>
<dbReference type="Pfam" id="PF01649">
    <property type="entry name" value="Ribosomal_S20p"/>
    <property type="match status" value="1"/>
</dbReference>
<proteinExistence type="inferred from homology"/>
<reference evidence="9 10" key="1">
    <citation type="journal article" date="2019" name="Nat. Microbiol.">
        <title>Mediterranean grassland soil C-N compound turnover is dependent on rainfall and depth, and is mediated by genomically divergent microorganisms.</title>
        <authorList>
            <person name="Diamond S."/>
            <person name="Andeer P.F."/>
            <person name="Li Z."/>
            <person name="Crits-Christoph A."/>
            <person name="Burstein D."/>
            <person name="Anantharaman K."/>
            <person name="Lane K.R."/>
            <person name="Thomas B.C."/>
            <person name="Pan C."/>
            <person name="Northen T.R."/>
            <person name="Banfield J.F."/>
        </authorList>
    </citation>
    <scope>NUCLEOTIDE SEQUENCE [LARGE SCALE GENOMIC DNA]</scope>
    <source>
        <strain evidence="9">WS_11</strain>
    </source>
</reference>
<protein>
    <recommendedName>
        <fullName evidence="6 7">Small ribosomal subunit protein bS20</fullName>
    </recommendedName>
</protein>
<dbReference type="PANTHER" id="PTHR33398">
    <property type="entry name" value="30S RIBOSOMAL PROTEIN S20"/>
    <property type="match status" value="1"/>
</dbReference>
<evidence type="ECO:0000256" key="3">
    <source>
        <dbReference type="ARBA" id="ARBA00022884"/>
    </source>
</evidence>
<dbReference type="GO" id="GO:0015935">
    <property type="term" value="C:small ribosomal subunit"/>
    <property type="evidence" value="ECO:0007669"/>
    <property type="project" value="TreeGrafter"/>
</dbReference>
<keyword evidence="5 7" id="KW-0687">Ribonucleoprotein</keyword>
<evidence type="ECO:0000256" key="1">
    <source>
        <dbReference type="ARBA" id="ARBA00007634"/>
    </source>
</evidence>
<dbReference type="InterPro" id="IPR036510">
    <property type="entry name" value="Ribosomal_bS20_sf"/>
</dbReference>
<keyword evidence="4 7" id="KW-0689">Ribosomal protein</keyword>
<sequence>MPHHKSAAKRVITNEKSRQRNVALRSRMRLAIKTVREATTRAQALSAYTQAAAVLDRTAAKGVIKKETASRHKGRLAKFAASLSA</sequence>
<organism evidence="9 10">
    <name type="scientific">Eiseniibacteriota bacterium</name>
    <dbReference type="NCBI Taxonomy" id="2212470"/>
    <lineage>
        <taxon>Bacteria</taxon>
        <taxon>Candidatus Eiseniibacteriota</taxon>
    </lineage>
</organism>
<dbReference type="GO" id="GO:0005829">
    <property type="term" value="C:cytosol"/>
    <property type="evidence" value="ECO:0007669"/>
    <property type="project" value="TreeGrafter"/>
</dbReference>
<evidence type="ECO:0000256" key="2">
    <source>
        <dbReference type="ARBA" id="ARBA00022730"/>
    </source>
</evidence>
<evidence type="ECO:0000256" key="5">
    <source>
        <dbReference type="ARBA" id="ARBA00023274"/>
    </source>
</evidence>
<evidence type="ECO:0000313" key="10">
    <source>
        <dbReference type="Proteomes" id="UP000319771"/>
    </source>
</evidence>
<dbReference type="SUPFAM" id="SSF46992">
    <property type="entry name" value="Ribosomal protein S20"/>
    <property type="match status" value="1"/>
</dbReference>
<gene>
    <name evidence="7 9" type="primary">rpsT</name>
    <name evidence="9" type="ORF">E6K81_12195</name>
</gene>
<dbReference type="GO" id="GO:0003735">
    <property type="term" value="F:structural constituent of ribosome"/>
    <property type="evidence" value="ECO:0007669"/>
    <property type="project" value="InterPro"/>
</dbReference>
<accession>A0A538U3Y5</accession>
<dbReference type="HAMAP" id="MF_00500">
    <property type="entry name" value="Ribosomal_bS20"/>
    <property type="match status" value="1"/>
</dbReference>